<protein>
    <submittedName>
        <fullName evidence="2">DUF2799 domain-containing protein</fullName>
    </submittedName>
</protein>
<dbReference type="PROSITE" id="PS51257">
    <property type="entry name" value="PROKAR_LIPOPROTEIN"/>
    <property type="match status" value="1"/>
</dbReference>
<dbReference type="RefSeq" id="WP_126010807.1">
    <property type="nucleotide sequence ID" value="NZ_CP032509.1"/>
</dbReference>
<dbReference type="Proteomes" id="UP000268192">
    <property type="component" value="Chromosome"/>
</dbReference>
<keyword evidence="1" id="KW-0732">Signal</keyword>
<accession>A0A3S9B6B8</accession>
<feature type="chain" id="PRO_5019385129" evidence="1">
    <location>
        <begin position="21"/>
        <end position="227"/>
    </location>
</feature>
<evidence type="ECO:0000256" key="1">
    <source>
        <dbReference type="SAM" id="SignalP"/>
    </source>
</evidence>
<organism evidence="2 3">
    <name type="scientific">Georhizobium profundi</name>
    <dbReference type="NCBI Taxonomy" id="2341112"/>
    <lineage>
        <taxon>Bacteria</taxon>
        <taxon>Pseudomonadati</taxon>
        <taxon>Pseudomonadota</taxon>
        <taxon>Alphaproteobacteria</taxon>
        <taxon>Hyphomicrobiales</taxon>
        <taxon>Rhizobiaceae</taxon>
        <taxon>Georhizobium</taxon>
    </lineage>
</organism>
<name>A0A3S9B6B8_9HYPH</name>
<gene>
    <name evidence="2" type="ORF">D5400_15465</name>
</gene>
<reference evidence="2 3" key="1">
    <citation type="submission" date="2018-09" db="EMBL/GenBank/DDBJ databases">
        <title>Marinorhizobium profundi gen. nov., sp. nov., isolated from a deep-sea sediment sample from the New Britain Trench and proposal of Marinorhizobiaceae fam. nov. in the order Rhizobiales of the class Alphaproteobacteria.</title>
        <authorList>
            <person name="Cao J."/>
        </authorList>
    </citation>
    <scope>NUCLEOTIDE SEQUENCE [LARGE SCALE GENOMIC DNA]</scope>
    <source>
        <strain evidence="2 3">WS11</strain>
    </source>
</reference>
<proteinExistence type="predicted"/>
<dbReference type="KEGG" id="abaw:D5400_15465"/>
<dbReference type="Pfam" id="PF10973">
    <property type="entry name" value="DUF2799"/>
    <property type="match status" value="1"/>
</dbReference>
<feature type="signal peptide" evidence="1">
    <location>
        <begin position="1"/>
        <end position="20"/>
    </location>
</feature>
<evidence type="ECO:0000313" key="2">
    <source>
        <dbReference type="EMBL" id="AZN72480.1"/>
    </source>
</evidence>
<dbReference type="OrthoDB" id="5917215at2"/>
<keyword evidence="3" id="KW-1185">Reference proteome</keyword>
<sequence>MILKTAATLAMLAGLGLALASCQTLNEAECQTVSWQTLGQQDGAQGRATTYIGRHQEACSKHGLPIDTVAWQSGWEQGIRQYCTPDNALNRGRNGQSGENNCPADLSAGFSNAYQVGRAVYDAQTERDRLTNDLNAATQSIVSAATTEERAVIQTRLVTLQAQIPEAERRLSRARERYDDYRFGGYRGGFPGAAGYVGQPVYGGAPSAMPVIQPPLIPAYSPRPVAY</sequence>
<dbReference type="EMBL" id="CP032509">
    <property type="protein sequence ID" value="AZN72480.1"/>
    <property type="molecule type" value="Genomic_DNA"/>
</dbReference>
<evidence type="ECO:0000313" key="3">
    <source>
        <dbReference type="Proteomes" id="UP000268192"/>
    </source>
</evidence>
<dbReference type="InterPro" id="IPR021242">
    <property type="entry name" value="DUF2799"/>
</dbReference>
<dbReference type="AlphaFoldDB" id="A0A3S9B6B8"/>